<feature type="binding site" evidence="8">
    <location>
        <position position="188"/>
    </location>
    <ligand>
        <name>Zn(2+)</name>
        <dbReference type="ChEBI" id="CHEBI:29105"/>
    </ligand>
</feature>
<dbReference type="RefSeq" id="WP_045679547.1">
    <property type="nucleotide sequence ID" value="NZ_CP010803.1"/>
</dbReference>
<evidence type="ECO:0000256" key="1">
    <source>
        <dbReference type="ARBA" id="ARBA00010716"/>
    </source>
</evidence>
<evidence type="ECO:0000256" key="2">
    <source>
        <dbReference type="ARBA" id="ARBA00022723"/>
    </source>
</evidence>
<evidence type="ECO:0000256" key="5">
    <source>
        <dbReference type="PIRNR" id="PIRNR038994"/>
    </source>
</evidence>
<feature type="binding site" evidence="7">
    <location>
        <begin position="303"/>
        <end position="305"/>
    </location>
    <ligand>
        <name>substrate</name>
    </ligand>
</feature>
<keyword evidence="3 5" id="KW-0378">Hydrolase</keyword>
<evidence type="ECO:0000256" key="4">
    <source>
        <dbReference type="ARBA" id="ARBA00023277"/>
    </source>
</evidence>
<dbReference type="Pfam" id="PF01979">
    <property type="entry name" value="Amidohydro_1"/>
    <property type="match status" value="1"/>
</dbReference>
<keyword evidence="2 8" id="KW-0479">Metal-binding</keyword>
<evidence type="ECO:0000256" key="7">
    <source>
        <dbReference type="PIRSR" id="PIRSR038994-2"/>
    </source>
</evidence>
<dbReference type="SUPFAM" id="SSF51338">
    <property type="entry name" value="Composite domain of metallo-dependent hydrolases"/>
    <property type="match status" value="1"/>
</dbReference>
<keyword evidence="4 5" id="KW-0119">Carbohydrate metabolism</keyword>
<reference evidence="10 11" key="1">
    <citation type="journal article" date="2015" name="Genome Announc.">
        <title>Complete genome sequence of Martelella endophytica YC6887, which has antifungal activity associated with a halophyte.</title>
        <authorList>
            <person name="Khan A."/>
            <person name="Khan H."/>
            <person name="Chung E.J."/>
            <person name="Hossain M.T."/>
            <person name="Chung Y.R."/>
        </authorList>
    </citation>
    <scope>NUCLEOTIDE SEQUENCE [LARGE SCALE GENOMIC DNA]</scope>
    <source>
        <strain evidence="10">YC6887</strain>
    </source>
</reference>
<dbReference type="Gene3D" id="3.20.20.140">
    <property type="entry name" value="Metal-dependent hydrolases"/>
    <property type="match status" value="1"/>
</dbReference>
<evidence type="ECO:0000256" key="3">
    <source>
        <dbReference type="ARBA" id="ARBA00022801"/>
    </source>
</evidence>
<dbReference type="GO" id="GO:0046872">
    <property type="term" value="F:metal ion binding"/>
    <property type="evidence" value="ECO:0007669"/>
    <property type="project" value="UniProtKB-KW"/>
</dbReference>
<keyword evidence="11" id="KW-1185">Reference proteome</keyword>
<feature type="active site" description="Proton donor/acceptor" evidence="6">
    <location>
        <position position="267"/>
    </location>
</feature>
<feature type="binding site" evidence="8">
    <location>
        <position position="209"/>
    </location>
    <ligand>
        <name>Zn(2+)</name>
        <dbReference type="ChEBI" id="CHEBI:29105"/>
    </ligand>
</feature>
<evidence type="ECO:0000259" key="9">
    <source>
        <dbReference type="Pfam" id="PF01979"/>
    </source>
</evidence>
<feature type="binding site" evidence="7">
    <location>
        <position position="244"/>
    </location>
    <ligand>
        <name>substrate</name>
    </ligand>
</feature>
<feature type="binding site" evidence="7">
    <location>
        <position position="220"/>
    </location>
    <ligand>
        <name>substrate</name>
    </ligand>
</feature>
<dbReference type="AlphaFoldDB" id="A0A0D5LLD3"/>
<comment type="cofactor">
    <cofactor evidence="8">
        <name>a divalent metal cation</name>
        <dbReference type="ChEBI" id="CHEBI:60240"/>
    </cofactor>
    <text evidence="8">Binds 1 divalent metal cation per subunit.</text>
</comment>
<dbReference type="PANTHER" id="PTHR11113">
    <property type="entry name" value="N-ACETYLGLUCOSAMINE-6-PHOSPHATE DEACETYLASE"/>
    <property type="match status" value="1"/>
</dbReference>
<dbReference type="HOGENOM" id="CLU_032482_2_0_5"/>
<dbReference type="STRING" id="1486262.TM49_03460"/>
<feature type="domain" description="Amidohydrolase-related" evidence="9">
    <location>
        <begin position="39"/>
        <end position="377"/>
    </location>
</feature>
<dbReference type="OrthoDB" id="9776488at2"/>
<dbReference type="EMBL" id="CP010803">
    <property type="protein sequence ID" value="AJY44956.1"/>
    <property type="molecule type" value="Genomic_DNA"/>
</dbReference>
<proteinExistence type="inferred from homology"/>
<dbReference type="InterPro" id="IPR003764">
    <property type="entry name" value="GlcNAc_6-P_deAcase"/>
</dbReference>
<dbReference type="SUPFAM" id="SSF51556">
    <property type="entry name" value="Metallo-dependent hydrolases"/>
    <property type="match status" value="1"/>
</dbReference>
<gene>
    <name evidence="10" type="ORF">TM49_03460</name>
</gene>
<dbReference type="PATRIC" id="fig|1486262.3.peg.705"/>
<dbReference type="GO" id="GO:0006046">
    <property type="term" value="P:N-acetylglucosamine catabolic process"/>
    <property type="evidence" value="ECO:0007669"/>
    <property type="project" value="TreeGrafter"/>
</dbReference>
<evidence type="ECO:0000256" key="6">
    <source>
        <dbReference type="PIRSR" id="PIRSR038994-1"/>
    </source>
</evidence>
<evidence type="ECO:0000256" key="8">
    <source>
        <dbReference type="PIRSR" id="PIRSR038994-3"/>
    </source>
</evidence>
<feature type="binding site" evidence="7">
    <location>
        <begin position="212"/>
        <end position="213"/>
    </location>
    <ligand>
        <name>substrate</name>
    </ligand>
</feature>
<sequence length="381" mass="39198">MNSAIEGIDALTGRPLSLEIRDGRIAAIGEATGAPDTYLAAGLIDLQVNGYAGLDINAGAVAPELMLKLCQALAAVGVTTWLPTIITASEAAITAALAAIAAAREAERLVADMVPGVHVEGPSISTVDGPRGAHPLAYVRPPSLDEFERWQAACGGLVSMVTLAPEHEGALAYISTLVARGIRVAIGHTAATAEEIHAAADAGATLSTHLGNGAAGLLPRHPNFIWAQLADDRLSAGLIADGHHLPADTLKAMLRAKGLDRAFLVSDTVALAGMPAGTYHQPVGGDVAVSEDGRIGLAGTPYLAGAGHALATDIARAITMTGLPLSDILPLATNNPGRIVGGRGTLEVGARADVIRFFWKQGDDALDIRETWVSGRKVFCR</sequence>
<dbReference type="Proteomes" id="UP000032611">
    <property type="component" value="Chromosome"/>
</dbReference>
<dbReference type="InterPro" id="IPR006680">
    <property type="entry name" value="Amidohydro-rel"/>
</dbReference>
<dbReference type="InterPro" id="IPR011059">
    <property type="entry name" value="Metal-dep_hydrolase_composite"/>
</dbReference>
<evidence type="ECO:0000313" key="11">
    <source>
        <dbReference type="Proteomes" id="UP000032611"/>
    </source>
</evidence>
<name>A0A0D5LLD3_MAREN</name>
<dbReference type="InterPro" id="IPR032466">
    <property type="entry name" value="Metal_Hydrolase"/>
</dbReference>
<dbReference type="GO" id="GO:0008448">
    <property type="term" value="F:N-acetylglucosamine-6-phosphate deacetylase activity"/>
    <property type="evidence" value="ECO:0007669"/>
    <property type="project" value="InterPro"/>
</dbReference>
<dbReference type="PANTHER" id="PTHR11113:SF14">
    <property type="entry name" value="N-ACETYLGLUCOSAMINE-6-PHOSPHATE DEACETYLASE"/>
    <property type="match status" value="1"/>
</dbReference>
<dbReference type="PIRSF" id="PIRSF038994">
    <property type="entry name" value="NagA"/>
    <property type="match status" value="1"/>
</dbReference>
<accession>A0A0D5LLD3</accession>
<evidence type="ECO:0000313" key="10">
    <source>
        <dbReference type="EMBL" id="AJY44956.1"/>
    </source>
</evidence>
<feature type="binding site" evidence="8">
    <location>
        <position position="120"/>
    </location>
    <ligand>
        <name>Zn(2+)</name>
        <dbReference type="ChEBI" id="CHEBI:29105"/>
    </ligand>
</feature>
<comment type="similarity">
    <text evidence="1 5">Belongs to the metallo-dependent hydrolases superfamily. NagA family.</text>
</comment>
<protein>
    <submittedName>
        <fullName evidence="10">N-acetylglucosamine-6-phosphate deacetylase</fullName>
    </submittedName>
</protein>
<feature type="binding site" evidence="7">
    <location>
        <position position="133"/>
    </location>
    <ligand>
        <name>substrate</name>
    </ligand>
</feature>
<dbReference type="KEGG" id="mey:TM49_03460"/>
<organism evidence="10 11">
    <name type="scientific">Martelella endophytica</name>
    <dbReference type="NCBI Taxonomy" id="1486262"/>
    <lineage>
        <taxon>Bacteria</taxon>
        <taxon>Pseudomonadati</taxon>
        <taxon>Pseudomonadota</taxon>
        <taxon>Alphaproteobacteria</taxon>
        <taxon>Hyphomicrobiales</taxon>
        <taxon>Aurantimonadaceae</taxon>
        <taxon>Martelella</taxon>
    </lineage>
</organism>